<comment type="caution">
    <text evidence="2">The sequence shown here is derived from an EMBL/GenBank/DDBJ whole genome shotgun (WGS) entry which is preliminary data.</text>
</comment>
<name>A0A3A1VFH0_9BACL</name>
<organism evidence="2 3">
    <name type="scientific">Paenibacillus nanensis</name>
    <dbReference type="NCBI Taxonomy" id="393251"/>
    <lineage>
        <taxon>Bacteria</taxon>
        <taxon>Bacillati</taxon>
        <taxon>Bacillota</taxon>
        <taxon>Bacilli</taxon>
        <taxon>Bacillales</taxon>
        <taxon>Paenibacillaceae</taxon>
        <taxon>Paenibacillus</taxon>
    </lineage>
</organism>
<feature type="chain" id="PRO_5017436381" evidence="1">
    <location>
        <begin position="25"/>
        <end position="549"/>
    </location>
</feature>
<evidence type="ECO:0000313" key="3">
    <source>
        <dbReference type="Proteomes" id="UP000266482"/>
    </source>
</evidence>
<dbReference type="PROSITE" id="PS51257">
    <property type="entry name" value="PROKAR_LIPOPROTEIN"/>
    <property type="match status" value="1"/>
</dbReference>
<dbReference type="Pfam" id="PF01547">
    <property type="entry name" value="SBP_bac_1"/>
    <property type="match status" value="1"/>
</dbReference>
<dbReference type="EMBL" id="QXQA01000002">
    <property type="protein sequence ID" value="RIX59658.1"/>
    <property type="molecule type" value="Genomic_DNA"/>
</dbReference>
<evidence type="ECO:0000256" key="1">
    <source>
        <dbReference type="SAM" id="SignalP"/>
    </source>
</evidence>
<gene>
    <name evidence="2" type="ORF">D3P08_05870</name>
</gene>
<accession>A0A3A1VFH0</accession>
<feature type="signal peptide" evidence="1">
    <location>
        <begin position="1"/>
        <end position="24"/>
    </location>
</feature>
<dbReference type="RefSeq" id="WP_119598490.1">
    <property type="nucleotide sequence ID" value="NZ_QXQA01000002.1"/>
</dbReference>
<sequence length="549" mass="62654">MKKSRVFVLLMVIALVVALTSACSKNNNEPAPSDNASNKGGVSNAEPLKFSVTVQSNGVDNTQSMIHKEWMKLMEEKLGRKIEINWNYIPAADYDAKMKLEIASNNMTDFFMTPLFYDTSEMAEQGQIIDISQYKDLMPNYMNYLNQVKDGVARTSTAEGKMYYFKETSTPRFPADKGMLIQNVSSYRYDLFKENNIKIPETLVELYAAAKQLKELYPDKYPINTRWKSFRSLFSANHMTNEIYWNGKEYVHGVFEPGYKEALQFANKLYVEQLLDPEYLVDTDDLIKQKALNGDNFIWLTQWFTEPGNLTRTANDGKIFAVTLYPDNPAYGTAWQNVVNGNTPDLGWAAASISAKAKNPEDIVRFVDLQYDPEVMRLLTWGIEGTTYTLDGEGNPTFMDEFKTADDPWVVGNKYGIRASKDYRPGLQMSSESAAFVDFAATDYTYFNGKYEEVPIEKHEYLRGLPMPKNDYVPVWYEAPSIQFTEDESQQIAEVMTPLITFVEESEARFVSGKESFDNWDAFINKVKSMGDIDKVLQIYNDAAKRATS</sequence>
<dbReference type="SUPFAM" id="SSF53850">
    <property type="entry name" value="Periplasmic binding protein-like II"/>
    <property type="match status" value="1"/>
</dbReference>
<keyword evidence="3" id="KW-1185">Reference proteome</keyword>
<dbReference type="Gene3D" id="3.40.190.10">
    <property type="entry name" value="Periplasmic binding protein-like II"/>
    <property type="match status" value="2"/>
</dbReference>
<dbReference type="PANTHER" id="PTHR43649">
    <property type="entry name" value="ARABINOSE-BINDING PROTEIN-RELATED"/>
    <property type="match status" value="1"/>
</dbReference>
<dbReference type="OrthoDB" id="9787283at2"/>
<dbReference type="InterPro" id="IPR050490">
    <property type="entry name" value="Bact_solute-bd_prot1"/>
</dbReference>
<keyword evidence="1" id="KW-0732">Signal</keyword>
<reference evidence="2 3" key="1">
    <citation type="submission" date="2018-09" db="EMBL/GenBank/DDBJ databases">
        <title>Paenibacillus aracenensis nov. sp. isolated from a cave in southern Spain.</title>
        <authorList>
            <person name="Jurado V."/>
            <person name="Gutierrez-Patricio S."/>
            <person name="Gonzalez-Pimentel J.L."/>
            <person name="Miller A.Z."/>
            <person name="Laiz L."/>
            <person name="Saiz-Jimenez C."/>
        </authorList>
    </citation>
    <scope>NUCLEOTIDE SEQUENCE [LARGE SCALE GENOMIC DNA]</scope>
    <source>
        <strain evidence="2 3">DSM 22867</strain>
    </source>
</reference>
<evidence type="ECO:0000313" key="2">
    <source>
        <dbReference type="EMBL" id="RIX59658.1"/>
    </source>
</evidence>
<dbReference type="Proteomes" id="UP000266482">
    <property type="component" value="Unassembled WGS sequence"/>
</dbReference>
<dbReference type="InterPro" id="IPR006059">
    <property type="entry name" value="SBP"/>
</dbReference>
<proteinExistence type="predicted"/>
<protein>
    <submittedName>
        <fullName evidence="2">Extracellular solute-binding protein</fullName>
    </submittedName>
</protein>
<dbReference type="AlphaFoldDB" id="A0A3A1VFH0"/>